<gene>
    <name evidence="1" type="ORF">IBL28_07370</name>
</gene>
<accession>A0A926JR50</accession>
<dbReference type="AlphaFoldDB" id="A0A926JR50"/>
<protein>
    <submittedName>
        <fullName evidence="1">Uncharacterized protein</fullName>
    </submittedName>
</protein>
<comment type="caution">
    <text evidence="1">The sequence shown here is derived from an EMBL/GenBank/DDBJ whole genome shotgun (WGS) entry which is preliminary data.</text>
</comment>
<keyword evidence="2" id="KW-1185">Reference proteome</keyword>
<proteinExistence type="predicted"/>
<organism evidence="1 2">
    <name type="scientific">Sinomicrobium weinanense</name>
    <dbReference type="NCBI Taxonomy" id="2842200"/>
    <lineage>
        <taxon>Bacteria</taxon>
        <taxon>Pseudomonadati</taxon>
        <taxon>Bacteroidota</taxon>
        <taxon>Flavobacteriia</taxon>
        <taxon>Flavobacteriales</taxon>
        <taxon>Flavobacteriaceae</taxon>
        <taxon>Sinomicrobium</taxon>
    </lineage>
</organism>
<dbReference type="RefSeq" id="WP_187964979.1">
    <property type="nucleotide sequence ID" value="NZ_JACVDC010000015.1"/>
</dbReference>
<name>A0A926JR50_9FLAO</name>
<dbReference type="Proteomes" id="UP000653730">
    <property type="component" value="Unassembled WGS sequence"/>
</dbReference>
<sequence length="337" mass="39272">MKNADMIPNYYGYTLKVNGNDLSPEQRNHFFNCINKVYRNNDKFIYRGDKKEKLYSIYGLEKDSLDEQFRDTLFILGAKANMFLTKLPGINEINIDTAGNNVFNLIFKMLSNLLKREFPFGPIHGFVVGFRKRETGIIDFFCNRGNEQVFIDIIGELNPQQQIVVRDYYLGLLHHISKSEYYASSFLLSTSTDFSQAYKFAWRGEEKNSENPLILFGWVPYKYEGVLSVPDSRALTKKINMETIGLPVYEKSFFPYQKEVTLKGGLLPHYLLGYLRKSQEDMVFEINPALFETGNTWNGIELPVDQSAFHQRIQNTLFGRYFTLCGENNQFRQHEKM</sequence>
<evidence type="ECO:0000313" key="2">
    <source>
        <dbReference type="Proteomes" id="UP000653730"/>
    </source>
</evidence>
<reference evidence="1 2" key="1">
    <citation type="submission" date="2020-09" db="EMBL/GenBank/DDBJ databases">
        <title>Sinomicrobium weinanense sp. nov., a halophilic bacteria isolated from saline-alkali soil.</title>
        <authorList>
            <person name="Wu P."/>
            <person name="Ren H."/>
            <person name="Mei Y."/>
            <person name="Liang Y."/>
            <person name="Chen Z."/>
        </authorList>
    </citation>
    <scope>NUCLEOTIDE SEQUENCE [LARGE SCALE GENOMIC DNA]</scope>
    <source>
        <strain evidence="1 2">FJxs</strain>
    </source>
</reference>
<dbReference type="EMBL" id="JACVDC010000015">
    <property type="protein sequence ID" value="MBC9795779.1"/>
    <property type="molecule type" value="Genomic_DNA"/>
</dbReference>
<evidence type="ECO:0000313" key="1">
    <source>
        <dbReference type="EMBL" id="MBC9795779.1"/>
    </source>
</evidence>